<evidence type="ECO:0000313" key="2">
    <source>
        <dbReference type="EMBL" id="CAA6823308.1"/>
    </source>
</evidence>
<accession>A0A6S6U554</accession>
<feature type="chain" id="PRO_5028445007" evidence="1">
    <location>
        <begin position="19"/>
        <end position="477"/>
    </location>
</feature>
<organism evidence="2">
    <name type="scientific">uncultured Sulfurovum sp</name>
    <dbReference type="NCBI Taxonomy" id="269237"/>
    <lineage>
        <taxon>Bacteria</taxon>
        <taxon>Pseudomonadati</taxon>
        <taxon>Campylobacterota</taxon>
        <taxon>Epsilonproteobacteria</taxon>
        <taxon>Campylobacterales</taxon>
        <taxon>Sulfurovaceae</taxon>
        <taxon>Sulfurovum</taxon>
        <taxon>environmental samples</taxon>
    </lineage>
</organism>
<feature type="signal peptide" evidence="1">
    <location>
        <begin position="1"/>
        <end position="18"/>
    </location>
</feature>
<gene>
    <name evidence="2" type="ORF">HELGO_WM57127</name>
</gene>
<sequence length="477" mass="54840">MKKLLRLTLLFSLQFIHAMTLSSGKTDYSTNDTINIQFNDMTGLNKDWIGIYPKDSNNDWANVIHWKWTDDKSSGNLVFTSLPQGKYEVRAFYNNSFKTEAIKSFNVAQEGESLPTNIETDKKVYNENEPIQVVASNMLGHHQDWIALYTKESNNEWKNVLQWEWTQGQRNSTIEFDGLRAGEYEVRAFFKNSYQDEARYAFSVTGATPITLNIDESFLPEERIQVSISGLSKTSKDWVGIYKKNDSVAWENVLQWSWAKGEGERELYNFVALSSGEYEVRVFFNNSFTVQASKSFKVTTLANEDSEVLQLAKEQCLNNGSSTRSILCSNEKNIVYVLTEKRDANYDVLYGFYRVSIAEGNEFVTTIEQRSTPSYVDPKTSEWFQEKLKDTPLYGTVTQTQEADERGSYSFYFQDKAVLSFSYWERDGQLTSVETSENGTKLTVKYPENIYVDQKNVTKVYDISNPSEPQIISTVKN</sequence>
<keyword evidence="1" id="KW-0732">Signal</keyword>
<proteinExistence type="predicted"/>
<protein>
    <submittedName>
        <fullName evidence="2">No hits</fullName>
    </submittedName>
</protein>
<name>A0A6S6U554_9BACT</name>
<reference evidence="2" key="1">
    <citation type="submission" date="2020-01" db="EMBL/GenBank/DDBJ databases">
        <authorList>
            <person name="Meier V. D."/>
            <person name="Meier V D."/>
        </authorList>
    </citation>
    <scope>NUCLEOTIDE SEQUENCE</scope>
    <source>
        <strain evidence="2">HLG_WM_MAG_03</strain>
    </source>
</reference>
<dbReference type="EMBL" id="CACVAR010000349">
    <property type="protein sequence ID" value="CAA6823308.1"/>
    <property type="molecule type" value="Genomic_DNA"/>
</dbReference>
<dbReference type="AlphaFoldDB" id="A0A6S6U554"/>
<evidence type="ECO:0000256" key="1">
    <source>
        <dbReference type="SAM" id="SignalP"/>
    </source>
</evidence>